<keyword evidence="8" id="KW-1185">Reference proteome</keyword>
<keyword evidence="4 6" id="KW-0732">Signal</keyword>
<dbReference type="InterPro" id="IPR006128">
    <property type="entry name" value="Lipoprotein_PsaA-like"/>
</dbReference>
<dbReference type="RefSeq" id="WP_095372836.1">
    <property type="nucleotide sequence ID" value="NZ_CP022983.1"/>
</dbReference>
<feature type="signal peptide" evidence="6">
    <location>
        <begin position="1"/>
        <end position="22"/>
    </location>
</feature>
<dbReference type="PRINTS" id="PR00691">
    <property type="entry name" value="ADHESINB"/>
</dbReference>
<evidence type="ECO:0000256" key="2">
    <source>
        <dbReference type="ARBA" id="ARBA00022448"/>
    </source>
</evidence>
<dbReference type="GO" id="GO:0007155">
    <property type="term" value="P:cell adhesion"/>
    <property type="evidence" value="ECO:0007669"/>
    <property type="project" value="InterPro"/>
</dbReference>
<comment type="subcellular location">
    <subcellularLocation>
        <location evidence="1">Cell envelope</location>
    </subcellularLocation>
</comment>
<evidence type="ECO:0000256" key="5">
    <source>
        <dbReference type="RuleBase" id="RU003512"/>
    </source>
</evidence>
<dbReference type="InterPro" id="IPR006127">
    <property type="entry name" value="ZnuA-like"/>
</dbReference>
<evidence type="ECO:0000313" key="8">
    <source>
        <dbReference type="Proteomes" id="UP000215137"/>
    </source>
</evidence>
<dbReference type="Gene3D" id="3.40.50.1980">
    <property type="entry name" value="Nitrogenase molybdenum iron protein domain"/>
    <property type="match status" value="2"/>
</dbReference>
<dbReference type="Pfam" id="PF01297">
    <property type="entry name" value="ZnuA"/>
    <property type="match status" value="1"/>
</dbReference>
<protein>
    <submittedName>
        <fullName evidence="7">Manganese transporter</fullName>
    </submittedName>
</protein>
<evidence type="ECO:0000256" key="6">
    <source>
        <dbReference type="SAM" id="SignalP"/>
    </source>
</evidence>
<dbReference type="PANTHER" id="PTHR42953:SF1">
    <property type="entry name" value="METAL-BINDING PROTEIN HI_0362-RELATED"/>
    <property type="match status" value="1"/>
</dbReference>
<keyword evidence="2 5" id="KW-0813">Transport</keyword>
<dbReference type="Proteomes" id="UP000215137">
    <property type="component" value="Chromosome"/>
</dbReference>
<dbReference type="OrthoDB" id="9793396at2"/>
<proteinExistence type="inferred from homology"/>
<feature type="chain" id="PRO_5012828987" evidence="6">
    <location>
        <begin position="23"/>
        <end position="305"/>
    </location>
</feature>
<dbReference type="InterPro" id="IPR050492">
    <property type="entry name" value="Bact_metal-bind_prot9"/>
</dbReference>
<dbReference type="GO" id="GO:0046872">
    <property type="term" value="F:metal ion binding"/>
    <property type="evidence" value="ECO:0007669"/>
    <property type="project" value="UniProtKB-KW"/>
</dbReference>
<comment type="similarity">
    <text evidence="5">Belongs to the bacterial solute-binding protein 9 family.</text>
</comment>
<dbReference type="GO" id="GO:0030313">
    <property type="term" value="C:cell envelope"/>
    <property type="evidence" value="ECO:0007669"/>
    <property type="project" value="UniProtKB-SubCell"/>
</dbReference>
<dbReference type="AlphaFoldDB" id="A0A248TM33"/>
<dbReference type="PRINTS" id="PR00690">
    <property type="entry name" value="ADHESNFAMILY"/>
</dbReference>
<gene>
    <name evidence="7" type="ORF">CKF48_19340</name>
</gene>
<evidence type="ECO:0000313" key="7">
    <source>
        <dbReference type="EMBL" id="ASV69273.1"/>
    </source>
</evidence>
<accession>A0A248TM33</accession>
<evidence type="ECO:0000256" key="3">
    <source>
        <dbReference type="ARBA" id="ARBA00022723"/>
    </source>
</evidence>
<name>A0A248TM33_9BACI</name>
<dbReference type="SUPFAM" id="SSF53807">
    <property type="entry name" value="Helical backbone' metal receptor"/>
    <property type="match status" value="1"/>
</dbReference>
<keyword evidence="3" id="KW-0479">Metal-binding</keyword>
<dbReference type="GO" id="GO:0030001">
    <property type="term" value="P:metal ion transport"/>
    <property type="evidence" value="ECO:0007669"/>
    <property type="project" value="InterPro"/>
</dbReference>
<reference evidence="7 8" key="1">
    <citation type="submission" date="2017-08" db="EMBL/GenBank/DDBJ databases">
        <title>Complete Genome Sequence of Bacillus kochii Oregon-R-modENCODE STRAIN BDGP4, isolated from Drosophila melanogaster gut.</title>
        <authorList>
            <person name="Wan K.H."/>
            <person name="Yu C."/>
            <person name="Park S."/>
            <person name="Hammonds A.S."/>
            <person name="Booth B.W."/>
            <person name="Celniker S.E."/>
        </authorList>
    </citation>
    <scope>NUCLEOTIDE SEQUENCE [LARGE SCALE GENOMIC DNA]</scope>
    <source>
        <strain evidence="7 8">BDGP4</strain>
    </source>
</reference>
<dbReference type="PANTHER" id="PTHR42953">
    <property type="entry name" value="HIGH-AFFINITY ZINC UPTAKE SYSTEM PROTEIN ZNUA-RELATED"/>
    <property type="match status" value="1"/>
</dbReference>
<sequence>MKRILVTMFSLMVLAACSSNEAGNTENDQLKVTTTIAQIADGIEHIGGEHVEVNSLMGPGTDPHLYKATQSDISLLQDADLIMYNGLHLEGKMLEVLEKMGEKTTVVAVGDSLEESNLLADKDNQNAVDPHIWFDIDLWIEALTTAKDALIEVDPENKDDYEANAEAYFTELRELKAYATEQIHSIPEEKRVLVTAHDAFNYFGNAYDMEVMGLQGLSTDAEYGLGDVQHLVNTIADREINAVFVESSISERSINAVIEGAKEKGHTVSIGGELYSDAMGEEGTELGTYVGMYKHNVDTIVQSLK</sequence>
<organism evidence="7 8">
    <name type="scientific">Cytobacillus kochii</name>
    <dbReference type="NCBI Taxonomy" id="859143"/>
    <lineage>
        <taxon>Bacteria</taxon>
        <taxon>Bacillati</taxon>
        <taxon>Bacillota</taxon>
        <taxon>Bacilli</taxon>
        <taxon>Bacillales</taxon>
        <taxon>Bacillaceae</taxon>
        <taxon>Cytobacillus</taxon>
    </lineage>
</organism>
<evidence type="ECO:0000256" key="4">
    <source>
        <dbReference type="ARBA" id="ARBA00022729"/>
    </source>
</evidence>
<dbReference type="InterPro" id="IPR006129">
    <property type="entry name" value="AdhesinB"/>
</dbReference>
<dbReference type="KEGG" id="bko:CKF48_19340"/>
<evidence type="ECO:0000256" key="1">
    <source>
        <dbReference type="ARBA" id="ARBA00004196"/>
    </source>
</evidence>
<dbReference type="EMBL" id="CP022983">
    <property type="protein sequence ID" value="ASV69273.1"/>
    <property type="molecule type" value="Genomic_DNA"/>
</dbReference>
<dbReference type="PROSITE" id="PS51257">
    <property type="entry name" value="PROKAR_LIPOPROTEIN"/>
    <property type="match status" value="1"/>
</dbReference>